<dbReference type="PROSITE" id="PS50893">
    <property type="entry name" value="ABC_TRANSPORTER_2"/>
    <property type="match status" value="2"/>
</dbReference>
<dbReference type="InterPro" id="IPR050107">
    <property type="entry name" value="ABC_carbohydrate_import_ATPase"/>
</dbReference>
<accession>A0ABR7NQ21</accession>
<evidence type="ECO:0000313" key="4">
    <source>
        <dbReference type="EMBL" id="MBC8598219.1"/>
    </source>
</evidence>
<proteinExistence type="predicted"/>
<dbReference type="GO" id="GO:0005524">
    <property type="term" value="F:ATP binding"/>
    <property type="evidence" value="ECO:0007669"/>
    <property type="project" value="UniProtKB-KW"/>
</dbReference>
<name>A0ABR7NQ21_9FIRM</name>
<dbReference type="Proteomes" id="UP000647491">
    <property type="component" value="Unassembled WGS sequence"/>
</dbReference>
<sequence length="534" mass="58857">MSSQALLHFKNIKKSFSGNVVLDGVNFEIYPGQVVALAGENGAGKSTLMNILFGMSVIHDTGGYEGEIIFEGKNVQIQSPQEAMALGIGMVHQEFMLLPGFTVARNIKLNRENLVPSVVSRIAGKNYELLDQGAIIGDAKKALKRLGMEINPQTTVDKLPVGHMQFVEIAREIDKKNLKLLVLDEPTAVLTESEAERFLECIRKVADEGIAVIFISHRLDEVMELADSVVILRDGQMVFSEKTANTNKHEIAELMVGRKLEAESLINVNRNLPEDYILEVSHFKVNMPGEKSKDVSFRVKRGEIFGIGGLAGHGKTSISNGIFGMYPATGTVTYEGKQLQYGRVGEALKKGMAFVSEDRKGVGLLLEEPISLNMVYTDMRVNRHFLKKYVFFSQFDSQSSGQIVDEMIRELDIRCTGPEQPVGRLSGGNQQKVCVARALITKPKILFVSEPTRGIDIGAKQILLNYLVKINKELGITIVMTSSELNELRSVCDRIAIIGQGIVQGILKPDSPNVDFALLMSGEGKENSNDRNKE</sequence>
<reference evidence="4 5" key="1">
    <citation type="submission" date="2020-08" db="EMBL/GenBank/DDBJ databases">
        <title>Genome public.</title>
        <authorList>
            <person name="Liu C."/>
            <person name="Sun Q."/>
        </authorList>
    </citation>
    <scope>NUCLEOTIDE SEQUENCE [LARGE SCALE GENOMIC DNA]</scope>
    <source>
        <strain evidence="4 5">BX10</strain>
    </source>
</reference>
<dbReference type="SMART" id="SM00382">
    <property type="entry name" value="AAA"/>
    <property type="match status" value="2"/>
</dbReference>
<evidence type="ECO:0000256" key="1">
    <source>
        <dbReference type="ARBA" id="ARBA00022741"/>
    </source>
</evidence>
<comment type="caution">
    <text evidence="4">The sequence shown here is derived from an EMBL/GenBank/DDBJ whole genome shotgun (WGS) entry which is preliminary data.</text>
</comment>
<dbReference type="RefSeq" id="WP_022272162.1">
    <property type="nucleotide sequence ID" value="NZ_JACRTJ010000007.1"/>
</dbReference>
<dbReference type="SUPFAM" id="SSF52540">
    <property type="entry name" value="P-loop containing nucleoside triphosphate hydrolases"/>
    <property type="match status" value="2"/>
</dbReference>
<dbReference type="InterPro" id="IPR017871">
    <property type="entry name" value="ABC_transporter-like_CS"/>
</dbReference>
<feature type="domain" description="ABC transporter" evidence="3">
    <location>
        <begin position="7"/>
        <end position="259"/>
    </location>
</feature>
<dbReference type="InterPro" id="IPR003593">
    <property type="entry name" value="AAA+_ATPase"/>
</dbReference>
<feature type="domain" description="ABC transporter" evidence="3">
    <location>
        <begin position="277"/>
        <end position="525"/>
    </location>
</feature>
<keyword evidence="1" id="KW-0547">Nucleotide-binding</keyword>
<evidence type="ECO:0000256" key="2">
    <source>
        <dbReference type="ARBA" id="ARBA00022840"/>
    </source>
</evidence>
<dbReference type="PANTHER" id="PTHR43790:SF4">
    <property type="entry name" value="GUANOSINE IMPORT ATP-BINDING PROTEIN NUPO"/>
    <property type="match status" value="1"/>
</dbReference>
<dbReference type="PROSITE" id="PS00211">
    <property type="entry name" value="ABC_TRANSPORTER_1"/>
    <property type="match status" value="1"/>
</dbReference>
<evidence type="ECO:0000313" key="5">
    <source>
        <dbReference type="Proteomes" id="UP000647491"/>
    </source>
</evidence>
<dbReference type="CDD" id="cd03216">
    <property type="entry name" value="ABC_Carb_Monos_I"/>
    <property type="match status" value="1"/>
</dbReference>
<keyword evidence="5" id="KW-1185">Reference proteome</keyword>
<gene>
    <name evidence="4" type="ORF">H8708_03090</name>
</gene>
<evidence type="ECO:0000259" key="3">
    <source>
        <dbReference type="PROSITE" id="PS50893"/>
    </source>
</evidence>
<dbReference type="CDD" id="cd03215">
    <property type="entry name" value="ABC_Carb_Monos_II"/>
    <property type="match status" value="1"/>
</dbReference>
<dbReference type="InterPro" id="IPR003439">
    <property type="entry name" value="ABC_transporter-like_ATP-bd"/>
</dbReference>
<dbReference type="Gene3D" id="3.40.50.300">
    <property type="entry name" value="P-loop containing nucleotide triphosphate hydrolases"/>
    <property type="match status" value="2"/>
</dbReference>
<dbReference type="PANTHER" id="PTHR43790">
    <property type="entry name" value="CARBOHYDRATE TRANSPORT ATP-BINDING PROTEIN MG119-RELATED"/>
    <property type="match status" value="1"/>
</dbReference>
<protein>
    <submittedName>
        <fullName evidence="4">Sugar ABC transporter ATP-binding protein</fullName>
    </submittedName>
</protein>
<keyword evidence="2 4" id="KW-0067">ATP-binding</keyword>
<organism evidence="4 5">
    <name type="scientific">Enterocloster hominis</name>
    <name type="common">ex Liu et al. 2021</name>
    <dbReference type="NCBI Taxonomy" id="2763663"/>
    <lineage>
        <taxon>Bacteria</taxon>
        <taxon>Bacillati</taxon>
        <taxon>Bacillota</taxon>
        <taxon>Clostridia</taxon>
        <taxon>Lachnospirales</taxon>
        <taxon>Lachnospiraceae</taxon>
        <taxon>Enterocloster</taxon>
    </lineage>
</organism>
<dbReference type="Pfam" id="PF00005">
    <property type="entry name" value="ABC_tran"/>
    <property type="match status" value="2"/>
</dbReference>
<dbReference type="InterPro" id="IPR027417">
    <property type="entry name" value="P-loop_NTPase"/>
</dbReference>
<dbReference type="EMBL" id="JACRTJ010000007">
    <property type="protein sequence ID" value="MBC8598219.1"/>
    <property type="molecule type" value="Genomic_DNA"/>
</dbReference>